<feature type="transmembrane region" description="Helical" evidence="6">
    <location>
        <begin position="418"/>
        <end position="436"/>
    </location>
</feature>
<keyword evidence="3 6" id="KW-1133">Transmembrane helix</keyword>
<feature type="transmembrane region" description="Helical" evidence="6">
    <location>
        <begin position="281"/>
        <end position="301"/>
    </location>
</feature>
<keyword evidence="4 6" id="KW-0472">Membrane</keyword>
<protein>
    <recommendedName>
        <fullName evidence="7">Major facilitator superfamily (MFS) profile domain-containing protein</fullName>
    </recommendedName>
</protein>
<evidence type="ECO:0000256" key="5">
    <source>
        <dbReference type="SAM" id="MobiDB-lite"/>
    </source>
</evidence>
<dbReference type="EMBL" id="BNED01000005">
    <property type="protein sequence ID" value="GHI77137.1"/>
    <property type="molecule type" value="Genomic_DNA"/>
</dbReference>
<accession>A0ABQ3T9S8</accession>
<feature type="compositionally biased region" description="Low complexity" evidence="5">
    <location>
        <begin position="512"/>
        <end position="527"/>
    </location>
</feature>
<evidence type="ECO:0000256" key="3">
    <source>
        <dbReference type="ARBA" id="ARBA00022989"/>
    </source>
</evidence>
<dbReference type="Proteomes" id="UP000608522">
    <property type="component" value="Unassembled WGS sequence"/>
</dbReference>
<feature type="transmembrane region" description="Helical" evidence="6">
    <location>
        <begin position="147"/>
        <end position="166"/>
    </location>
</feature>
<dbReference type="InterPro" id="IPR020846">
    <property type="entry name" value="MFS_dom"/>
</dbReference>
<dbReference type="PROSITE" id="PS50850">
    <property type="entry name" value="MFS"/>
    <property type="match status" value="1"/>
</dbReference>
<proteinExistence type="predicted"/>
<comment type="caution">
    <text evidence="8">The sequence shown here is derived from an EMBL/GenBank/DDBJ whole genome shotgun (WGS) entry which is preliminary data.</text>
</comment>
<dbReference type="Gene3D" id="1.20.1720.10">
    <property type="entry name" value="Multidrug resistance protein D"/>
    <property type="match status" value="1"/>
</dbReference>
<feature type="transmembrane region" description="Helical" evidence="6">
    <location>
        <begin position="372"/>
        <end position="397"/>
    </location>
</feature>
<dbReference type="Gene3D" id="1.20.1250.20">
    <property type="entry name" value="MFS general substrate transporter like domains"/>
    <property type="match status" value="1"/>
</dbReference>
<feature type="transmembrane region" description="Helical" evidence="6">
    <location>
        <begin position="55"/>
        <end position="74"/>
    </location>
</feature>
<dbReference type="Pfam" id="PF07690">
    <property type="entry name" value="MFS_1"/>
    <property type="match status" value="1"/>
</dbReference>
<organism evidence="8 9">
    <name type="scientific">Streptomyces spororaveus</name>
    <dbReference type="NCBI Taxonomy" id="284039"/>
    <lineage>
        <taxon>Bacteria</taxon>
        <taxon>Bacillati</taxon>
        <taxon>Actinomycetota</taxon>
        <taxon>Actinomycetes</taxon>
        <taxon>Kitasatosporales</taxon>
        <taxon>Streptomycetaceae</taxon>
        <taxon>Streptomyces</taxon>
    </lineage>
</organism>
<dbReference type="InterPro" id="IPR036259">
    <property type="entry name" value="MFS_trans_sf"/>
</dbReference>
<evidence type="ECO:0000256" key="1">
    <source>
        <dbReference type="ARBA" id="ARBA00004651"/>
    </source>
</evidence>
<keyword evidence="2 6" id="KW-0812">Transmembrane</keyword>
<dbReference type="SUPFAM" id="SSF103473">
    <property type="entry name" value="MFS general substrate transporter"/>
    <property type="match status" value="1"/>
</dbReference>
<name>A0ABQ3T9S8_9ACTN</name>
<feature type="transmembrane region" description="Helical" evidence="6">
    <location>
        <begin position="347"/>
        <end position="366"/>
    </location>
</feature>
<feature type="transmembrane region" description="Helical" evidence="6">
    <location>
        <begin position="321"/>
        <end position="340"/>
    </location>
</feature>
<feature type="transmembrane region" description="Helical" evidence="6">
    <location>
        <begin position="181"/>
        <end position="201"/>
    </location>
</feature>
<dbReference type="PRINTS" id="PR01036">
    <property type="entry name" value="TCRTETB"/>
</dbReference>
<feature type="transmembrane region" description="Helical" evidence="6">
    <location>
        <begin position="12"/>
        <end position="31"/>
    </location>
</feature>
<evidence type="ECO:0000256" key="6">
    <source>
        <dbReference type="SAM" id="Phobius"/>
    </source>
</evidence>
<dbReference type="InterPro" id="IPR011701">
    <property type="entry name" value="MFS"/>
</dbReference>
<evidence type="ECO:0000313" key="8">
    <source>
        <dbReference type="EMBL" id="GHI77137.1"/>
    </source>
</evidence>
<gene>
    <name evidence="8" type="ORF">Sspor_26980</name>
</gene>
<feature type="transmembrane region" description="Helical" evidence="6">
    <location>
        <begin position="470"/>
        <end position="488"/>
    </location>
</feature>
<feature type="domain" description="Major facilitator superfamily (MFS) profile" evidence="7">
    <location>
        <begin position="18"/>
        <end position="493"/>
    </location>
</feature>
<feature type="transmembrane region" description="Helical" evidence="6">
    <location>
        <begin position="111"/>
        <end position="135"/>
    </location>
</feature>
<evidence type="ECO:0000256" key="2">
    <source>
        <dbReference type="ARBA" id="ARBA00022692"/>
    </source>
</evidence>
<keyword evidence="9" id="KW-1185">Reference proteome</keyword>
<sequence>MTARDERTAMSGGGIVVVFVGVLLTMLMGALDQTVVTTAAWPIVRDLDPAGGLDGMSWIVVSYMLASTATQPIYGKLADLLGAKKVYVTAVVLFLVGSALCGAAQNMGELIAFRALQGVGAGGLYSVALVVIGLMTTPQQRAKFQGVGGAVIGLSTVVGPLIGGYFTESHDILGITTNWRWLFYVNLPLGALALGVVVLLLRIPVRRTNQQIDFIGAALIVAAACSVLLVTEWGGDTYAWSSPTIITMSVAAVLLSVAFVRRQRRAADPLIPLRLFKDRTVALSIPILFLVGFALIGSIVHVSMYLQVVYGYTPTQAGSRMLPMTVGFMISAIGSGIIVSKFGRYKAFPILGSVFSAGGLALLGTMDPDTSVTLLCTYIFLIGLGVGLLMQLMVLVVQNAVPRTDLGVATTTSTFFRTLGQSFGAALFGAILSARLNSTTGGAHLGNLGALPEASRHTYLVQYTDAATDVFLIAGAIMLIAAVLGLFLREMNLEELEDDPAVDEGQAGGQPAGPAAAPDAGSLPASAELPAQTGRPAVGTGPDSR</sequence>
<dbReference type="CDD" id="cd17502">
    <property type="entry name" value="MFS_Azr1_MDR_like"/>
    <property type="match status" value="1"/>
</dbReference>
<comment type="subcellular location">
    <subcellularLocation>
        <location evidence="1">Cell membrane</location>
        <topology evidence="1">Multi-pass membrane protein</topology>
    </subcellularLocation>
</comment>
<evidence type="ECO:0000256" key="4">
    <source>
        <dbReference type="ARBA" id="ARBA00023136"/>
    </source>
</evidence>
<evidence type="ECO:0000259" key="7">
    <source>
        <dbReference type="PROSITE" id="PS50850"/>
    </source>
</evidence>
<feature type="region of interest" description="Disordered" evidence="5">
    <location>
        <begin position="498"/>
        <end position="545"/>
    </location>
</feature>
<feature type="transmembrane region" description="Helical" evidence="6">
    <location>
        <begin position="237"/>
        <end position="260"/>
    </location>
</feature>
<dbReference type="PANTHER" id="PTHR23501:SF197">
    <property type="entry name" value="COMD"/>
    <property type="match status" value="1"/>
</dbReference>
<evidence type="ECO:0000313" key="9">
    <source>
        <dbReference type="Proteomes" id="UP000608522"/>
    </source>
</evidence>
<feature type="transmembrane region" description="Helical" evidence="6">
    <location>
        <begin position="213"/>
        <end position="231"/>
    </location>
</feature>
<feature type="transmembrane region" description="Helical" evidence="6">
    <location>
        <begin position="86"/>
        <end position="105"/>
    </location>
</feature>
<reference evidence="9" key="1">
    <citation type="submission" date="2023-07" db="EMBL/GenBank/DDBJ databases">
        <title>Whole genome shotgun sequence of Streptomyces spororaveus NBRC 15456.</title>
        <authorList>
            <person name="Komaki H."/>
            <person name="Tamura T."/>
        </authorList>
    </citation>
    <scope>NUCLEOTIDE SEQUENCE [LARGE SCALE GENOMIC DNA]</scope>
    <source>
        <strain evidence="9">NBRC 15456</strain>
    </source>
</reference>
<dbReference type="PANTHER" id="PTHR23501">
    <property type="entry name" value="MAJOR FACILITATOR SUPERFAMILY"/>
    <property type="match status" value="1"/>
</dbReference>